<evidence type="ECO:0000313" key="3">
    <source>
        <dbReference type="Proteomes" id="UP000007798"/>
    </source>
</evidence>
<protein>
    <submittedName>
        <fullName evidence="2">Uncharacterized protein</fullName>
    </submittedName>
</protein>
<accession>B4N5P6</accession>
<dbReference type="HOGENOM" id="CLU_146932_0_0_1"/>
<dbReference type="OrthoDB" id="7880942at2759"/>
<dbReference type="KEGG" id="dwi:6646005"/>
<sequence>MIYLHQFLCCIDLRIGAIAVGIAHIVFDLIGLIFVGIFGESGVPDLCHKLFIVFMIIHIASAAFLIYASMKLLPRYMLFYILCTMIQAMTMIILIISDIILRIWYPVIIIYVLMLIICLYFWLVSYSFYAALGGPIFI</sequence>
<dbReference type="InParanoid" id="B4N5P6"/>
<organism evidence="2 3">
    <name type="scientific">Drosophila willistoni</name>
    <name type="common">Fruit fly</name>
    <dbReference type="NCBI Taxonomy" id="7260"/>
    <lineage>
        <taxon>Eukaryota</taxon>
        <taxon>Metazoa</taxon>
        <taxon>Ecdysozoa</taxon>
        <taxon>Arthropoda</taxon>
        <taxon>Hexapoda</taxon>
        <taxon>Insecta</taxon>
        <taxon>Pterygota</taxon>
        <taxon>Neoptera</taxon>
        <taxon>Endopterygota</taxon>
        <taxon>Diptera</taxon>
        <taxon>Brachycera</taxon>
        <taxon>Muscomorpha</taxon>
        <taxon>Ephydroidea</taxon>
        <taxon>Drosophilidae</taxon>
        <taxon>Drosophila</taxon>
        <taxon>Sophophora</taxon>
    </lineage>
</organism>
<keyword evidence="1" id="KW-0812">Transmembrane</keyword>
<feature type="transmembrane region" description="Helical" evidence="1">
    <location>
        <begin position="76"/>
        <end position="96"/>
    </location>
</feature>
<keyword evidence="1" id="KW-0472">Membrane</keyword>
<dbReference type="Proteomes" id="UP000007798">
    <property type="component" value="Unassembled WGS sequence"/>
</dbReference>
<evidence type="ECO:0000313" key="2">
    <source>
        <dbReference type="EMBL" id="EDW79685.2"/>
    </source>
</evidence>
<evidence type="ECO:0000256" key="1">
    <source>
        <dbReference type="SAM" id="Phobius"/>
    </source>
</evidence>
<proteinExistence type="predicted"/>
<dbReference type="EMBL" id="CH964154">
    <property type="protein sequence ID" value="EDW79685.2"/>
    <property type="molecule type" value="Genomic_DNA"/>
</dbReference>
<feature type="transmembrane region" description="Helical" evidence="1">
    <location>
        <begin position="103"/>
        <end position="123"/>
    </location>
</feature>
<keyword evidence="1" id="KW-1133">Transmembrane helix</keyword>
<dbReference type="AlphaFoldDB" id="B4N5P6"/>
<feature type="transmembrane region" description="Helical" evidence="1">
    <location>
        <begin position="15"/>
        <end position="38"/>
    </location>
</feature>
<name>B4N5P6_DROWI</name>
<feature type="transmembrane region" description="Helical" evidence="1">
    <location>
        <begin position="50"/>
        <end position="70"/>
    </location>
</feature>
<gene>
    <name evidence="2" type="primary">Dwil\GK17887</name>
    <name evidence="2" type="ORF">Dwil_GK17887</name>
</gene>
<reference evidence="2 3" key="1">
    <citation type="journal article" date="2007" name="Nature">
        <title>Evolution of genes and genomes on the Drosophila phylogeny.</title>
        <authorList>
            <consortium name="Drosophila 12 Genomes Consortium"/>
            <person name="Clark A.G."/>
            <person name="Eisen M.B."/>
            <person name="Smith D.R."/>
            <person name="Bergman C.M."/>
            <person name="Oliver B."/>
            <person name="Markow T.A."/>
            <person name="Kaufman T.C."/>
            <person name="Kellis M."/>
            <person name="Gelbart W."/>
            <person name="Iyer V.N."/>
            <person name="Pollard D.A."/>
            <person name="Sackton T.B."/>
            <person name="Larracuente A.M."/>
            <person name="Singh N.D."/>
            <person name="Abad J.P."/>
            <person name="Abt D.N."/>
            <person name="Adryan B."/>
            <person name="Aguade M."/>
            <person name="Akashi H."/>
            <person name="Anderson W.W."/>
            <person name="Aquadro C.F."/>
            <person name="Ardell D.H."/>
            <person name="Arguello R."/>
            <person name="Artieri C.G."/>
            <person name="Barbash D.A."/>
            <person name="Barker D."/>
            <person name="Barsanti P."/>
            <person name="Batterham P."/>
            <person name="Batzoglou S."/>
            <person name="Begun D."/>
            <person name="Bhutkar A."/>
            <person name="Blanco E."/>
            <person name="Bosak S.A."/>
            <person name="Bradley R.K."/>
            <person name="Brand A.D."/>
            <person name="Brent M.R."/>
            <person name="Brooks A.N."/>
            <person name="Brown R.H."/>
            <person name="Butlin R.K."/>
            <person name="Caggese C."/>
            <person name="Calvi B.R."/>
            <person name="Bernardo de Carvalho A."/>
            <person name="Caspi A."/>
            <person name="Castrezana S."/>
            <person name="Celniker S.E."/>
            <person name="Chang J.L."/>
            <person name="Chapple C."/>
            <person name="Chatterji S."/>
            <person name="Chinwalla A."/>
            <person name="Civetta A."/>
            <person name="Clifton S.W."/>
            <person name="Comeron J.M."/>
            <person name="Costello J.C."/>
            <person name="Coyne J.A."/>
            <person name="Daub J."/>
            <person name="David R.G."/>
            <person name="Delcher A.L."/>
            <person name="Delehaunty K."/>
            <person name="Do C.B."/>
            <person name="Ebling H."/>
            <person name="Edwards K."/>
            <person name="Eickbush T."/>
            <person name="Evans J.D."/>
            <person name="Filipski A."/>
            <person name="Findeiss S."/>
            <person name="Freyhult E."/>
            <person name="Fulton L."/>
            <person name="Fulton R."/>
            <person name="Garcia A.C."/>
            <person name="Gardiner A."/>
            <person name="Garfield D.A."/>
            <person name="Garvin B.E."/>
            <person name="Gibson G."/>
            <person name="Gilbert D."/>
            <person name="Gnerre S."/>
            <person name="Godfrey J."/>
            <person name="Good R."/>
            <person name="Gotea V."/>
            <person name="Gravely B."/>
            <person name="Greenberg A.J."/>
            <person name="Griffiths-Jones S."/>
            <person name="Gross S."/>
            <person name="Guigo R."/>
            <person name="Gustafson E.A."/>
            <person name="Haerty W."/>
            <person name="Hahn M.W."/>
            <person name="Halligan D.L."/>
            <person name="Halpern A.L."/>
            <person name="Halter G.M."/>
            <person name="Han M.V."/>
            <person name="Heger A."/>
            <person name="Hillier L."/>
            <person name="Hinrichs A.S."/>
            <person name="Holmes I."/>
            <person name="Hoskins R.A."/>
            <person name="Hubisz M.J."/>
            <person name="Hultmark D."/>
            <person name="Huntley M.A."/>
            <person name="Jaffe D.B."/>
            <person name="Jagadeeshan S."/>
            <person name="Jeck W.R."/>
            <person name="Johnson J."/>
            <person name="Jones C.D."/>
            <person name="Jordan W.C."/>
            <person name="Karpen G.H."/>
            <person name="Kataoka E."/>
            <person name="Keightley P.D."/>
            <person name="Kheradpour P."/>
            <person name="Kirkness E.F."/>
            <person name="Koerich L.B."/>
            <person name="Kristiansen K."/>
            <person name="Kudrna D."/>
            <person name="Kulathinal R.J."/>
            <person name="Kumar S."/>
            <person name="Kwok R."/>
            <person name="Lander E."/>
            <person name="Langley C.H."/>
            <person name="Lapoint R."/>
            <person name="Lazzaro B.P."/>
            <person name="Lee S.J."/>
            <person name="Levesque L."/>
            <person name="Li R."/>
            <person name="Lin C.F."/>
            <person name="Lin M.F."/>
            <person name="Lindblad-Toh K."/>
            <person name="Llopart A."/>
            <person name="Long M."/>
            <person name="Low L."/>
            <person name="Lozovsky E."/>
            <person name="Lu J."/>
            <person name="Luo M."/>
            <person name="Machado C.A."/>
            <person name="Makalowski W."/>
            <person name="Marzo M."/>
            <person name="Matsuda M."/>
            <person name="Matzkin L."/>
            <person name="McAllister B."/>
            <person name="McBride C.S."/>
            <person name="McKernan B."/>
            <person name="McKernan K."/>
            <person name="Mendez-Lago M."/>
            <person name="Minx P."/>
            <person name="Mollenhauer M.U."/>
            <person name="Montooth K."/>
            <person name="Mount S.M."/>
            <person name="Mu X."/>
            <person name="Myers E."/>
            <person name="Negre B."/>
            <person name="Newfeld S."/>
            <person name="Nielsen R."/>
            <person name="Noor M.A."/>
            <person name="O'Grady P."/>
            <person name="Pachter L."/>
            <person name="Papaceit M."/>
            <person name="Parisi M.J."/>
            <person name="Parisi M."/>
            <person name="Parts L."/>
            <person name="Pedersen J.S."/>
            <person name="Pesole G."/>
            <person name="Phillippy A.M."/>
            <person name="Ponting C.P."/>
            <person name="Pop M."/>
            <person name="Porcelli D."/>
            <person name="Powell J.R."/>
            <person name="Prohaska S."/>
            <person name="Pruitt K."/>
            <person name="Puig M."/>
            <person name="Quesneville H."/>
            <person name="Ram K.R."/>
            <person name="Rand D."/>
            <person name="Rasmussen M.D."/>
            <person name="Reed L.K."/>
            <person name="Reenan R."/>
            <person name="Reily A."/>
            <person name="Remington K.A."/>
            <person name="Rieger T.T."/>
            <person name="Ritchie M.G."/>
            <person name="Robin C."/>
            <person name="Rogers Y.H."/>
            <person name="Rohde C."/>
            <person name="Rozas J."/>
            <person name="Rubenfield M.J."/>
            <person name="Ruiz A."/>
            <person name="Russo S."/>
            <person name="Salzberg S.L."/>
            <person name="Sanchez-Gracia A."/>
            <person name="Saranga D.J."/>
            <person name="Sato H."/>
            <person name="Schaeffer S.W."/>
            <person name="Schatz M.C."/>
            <person name="Schlenke T."/>
            <person name="Schwartz R."/>
            <person name="Segarra C."/>
            <person name="Singh R.S."/>
            <person name="Sirot L."/>
            <person name="Sirota M."/>
            <person name="Sisneros N.B."/>
            <person name="Smith C.D."/>
            <person name="Smith T.F."/>
            <person name="Spieth J."/>
            <person name="Stage D.E."/>
            <person name="Stark A."/>
            <person name="Stephan W."/>
            <person name="Strausberg R.L."/>
            <person name="Strempel S."/>
            <person name="Sturgill D."/>
            <person name="Sutton G."/>
            <person name="Sutton G.G."/>
            <person name="Tao W."/>
            <person name="Teichmann S."/>
            <person name="Tobari Y.N."/>
            <person name="Tomimura Y."/>
            <person name="Tsolas J.M."/>
            <person name="Valente V.L."/>
            <person name="Venter E."/>
            <person name="Venter J.C."/>
            <person name="Vicario S."/>
            <person name="Vieira F.G."/>
            <person name="Vilella A.J."/>
            <person name="Villasante A."/>
            <person name="Walenz B."/>
            <person name="Wang J."/>
            <person name="Wasserman M."/>
            <person name="Watts T."/>
            <person name="Wilson D."/>
            <person name="Wilson R.K."/>
            <person name="Wing R.A."/>
            <person name="Wolfner M.F."/>
            <person name="Wong A."/>
            <person name="Wong G.K."/>
            <person name="Wu C.I."/>
            <person name="Wu G."/>
            <person name="Yamamoto D."/>
            <person name="Yang H.P."/>
            <person name="Yang S.P."/>
            <person name="Yorke J.A."/>
            <person name="Yoshida K."/>
            <person name="Zdobnov E."/>
            <person name="Zhang P."/>
            <person name="Zhang Y."/>
            <person name="Zimin A.V."/>
            <person name="Baldwin J."/>
            <person name="Abdouelleil A."/>
            <person name="Abdulkadir J."/>
            <person name="Abebe A."/>
            <person name="Abera B."/>
            <person name="Abreu J."/>
            <person name="Acer S.C."/>
            <person name="Aftuck L."/>
            <person name="Alexander A."/>
            <person name="An P."/>
            <person name="Anderson E."/>
            <person name="Anderson S."/>
            <person name="Arachi H."/>
            <person name="Azer M."/>
            <person name="Bachantsang P."/>
            <person name="Barry A."/>
            <person name="Bayul T."/>
            <person name="Berlin A."/>
            <person name="Bessette D."/>
            <person name="Bloom T."/>
            <person name="Blye J."/>
            <person name="Boguslavskiy L."/>
            <person name="Bonnet C."/>
            <person name="Boukhgalter B."/>
            <person name="Bourzgui I."/>
            <person name="Brown A."/>
            <person name="Cahill P."/>
            <person name="Channer S."/>
            <person name="Cheshatsang Y."/>
            <person name="Chuda L."/>
            <person name="Citroen M."/>
            <person name="Collymore A."/>
            <person name="Cooke P."/>
            <person name="Costello M."/>
            <person name="D'Aco K."/>
            <person name="Daza R."/>
            <person name="De Haan G."/>
            <person name="DeGray S."/>
            <person name="DeMaso C."/>
            <person name="Dhargay N."/>
            <person name="Dooley K."/>
            <person name="Dooley E."/>
            <person name="Doricent M."/>
            <person name="Dorje P."/>
            <person name="Dorjee K."/>
            <person name="Dupes A."/>
            <person name="Elong R."/>
            <person name="Falk J."/>
            <person name="Farina A."/>
            <person name="Faro S."/>
            <person name="Ferguson D."/>
            <person name="Fisher S."/>
            <person name="Foley C.D."/>
            <person name="Franke A."/>
            <person name="Friedrich D."/>
            <person name="Gadbois L."/>
            <person name="Gearin G."/>
            <person name="Gearin C.R."/>
            <person name="Giannoukos G."/>
            <person name="Goode T."/>
            <person name="Graham J."/>
            <person name="Grandbois E."/>
            <person name="Grewal S."/>
            <person name="Gyaltsen K."/>
            <person name="Hafez N."/>
            <person name="Hagos B."/>
            <person name="Hall J."/>
            <person name="Henson C."/>
            <person name="Hollinger A."/>
            <person name="Honan T."/>
            <person name="Huard M.D."/>
            <person name="Hughes L."/>
            <person name="Hurhula B."/>
            <person name="Husby M.E."/>
            <person name="Kamat A."/>
            <person name="Kanga B."/>
            <person name="Kashin S."/>
            <person name="Khazanovich D."/>
            <person name="Kisner P."/>
            <person name="Lance K."/>
            <person name="Lara M."/>
            <person name="Lee W."/>
            <person name="Lennon N."/>
            <person name="Letendre F."/>
            <person name="LeVine R."/>
            <person name="Lipovsky A."/>
            <person name="Liu X."/>
            <person name="Liu J."/>
            <person name="Liu S."/>
            <person name="Lokyitsang T."/>
            <person name="Lokyitsang Y."/>
            <person name="Lubonja R."/>
            <person name="Lui A."/>
            <person name="MacDonald P."/>
            <person name="Magnisalis V."/>
            <person name="Maru K."/>
            <person name="Matthews C."/>
            <person name="McCusker W."/>
            <person name="McDonough S."/>
            <person name="Mehta T."/>
            <person name="Meldrim J."/>
            <person name="Meneus L."/>
            <person name="Mihai O."/>
            <person name="Mihalev A."/>
            <person name="Mihova T."/>
            <person name="Mittelman R."/>
            <person name="Mlenga V."/>
            <person name="Montmayeur A."/>
            <person name="Mulrain L."/>
            <person name="Navidi A."/>
            <person name="Naylor J."/>
            <person name="Negash T."/>
            <person name="Nguyen T."/>
            <person name="Nguyen N."/>
            <person name="Nicol R."/>
            <person name="Norbu C."/>
            <person name="Norbu N."/>
            <person name="Novod N."/>
            <person name="O'Neill B."/>
            <person name="Osman S."/>
            <person name="Markiewicz E."/>
            <person name="Oyono O.L."/>
            <person name="Patti C."/>
            <person name="Phunkhang P."/>
            <person name="Pierre F."/>
            <person name="Priest M."/>
            <person name="Raghuraman S."/>
            <person name="Rege F."/>
            <person name="Reyes R."/>
            <person name="Rise C."/>
            <person name="Rogov P."/>
            <person name="Ross K."/>
            <person name="Ryan E."/>
            <person name="Settipalli S."/>
            <person name="Shea T."/>
            <person name="Sherpa N."/>
            <person name="Shi L."/>
            <person name="Shih D."/>
            <person name="Sparrow T."/>
            <person name="Spaulding J."/>
            <person name="Stalker J."/>
            <person name="Stange-Thomann N."/>
            <person name="Stavropoulos S."/>
            <person name="Stone C."/>
            <person name="Strader C."/>
            <person name="Tesfaye S."/>
            <person name="Thomson T."/>
            <person name="Thoulutsang Y."/>
            <person name="Thoulutsang D."/>
            <person name="Topham K."/>
            <person name="Topping I."/>
            <person name="Tsamla T."/>
            <person name="Vassiliev H."/>
            <person name="Vo A."/>
            <person name="Wangchuk T."/>
            <person name="Wangdi T."/>
            <person name="Weiand M."/>
            <person name="Wilkinson J."/>
            <person name="Wilson A."/>
            <person name="Yadav S."/>
            <person name="Young G."/>
            <person name="Yu Q."/>
            <person name="Zembek L."/>
            <person name="Zhong D."/>
            <person name="Zimmer A."/>
            <person name="Zwirko Z."/>
            <person name="Jaffe D.B."/>
            <person name="Alvarez P."/>
            <person name="Brockman W."/>
            <person name="Butler J."/>
            <person name="Chin C."/>
            <person name="Gnerre S."/>
            <person name="Grabherr M."/>
            <person name="Kleber M."/>
            <person name="Mauceli E."/>
            <person name="MacCallum I."/>
        </authorList>
    </citation>
    <scope>NUCLEOTIDE SEQUENCE [LARGE SCALE GENOMIC DNA]</scope>
    <source>
        <strain evidence="3">Tucson 14030-0811.24</strain>
    </source>
</reference>
<keyword evidence="3" id="KW-1185">Reference proteome</keyword>